<dbReference type="EMBL" id="CP012333">
    <property type="protein sequence ID" value="AKV01608.1"/>
    <property type="molecule type" value="Genomic_DNA"/>
</dbReference>
<proteinExistence type="predicted"/>
<gene>
    <name evidence="2" type="ORF">AKJ09_08271</name>
</gene>
<keyword evidence="3" id="KW-1185">Reference proteome</keyword>
<dbReference type="STRING" id="1391654.AKJ09_08271"/>
<evidence type="ECO:0000256" key="1">
    <source>
        <dbReference type="SAM" id="MobiDB-lite"/>
    </source>
</evidence>
<name>A0A0K1Q794_9BACT</name>
<protein>
    <submittedName>
        <fullName evidence="2">Uncharacterized protein</fullName>
    </submittedName>
</protein>
<reference evidence="2 3" key="1">
    <citation type="submission" date="2015-08" db="EMBL/GenBank/DDBJ databases">
        <authorList>
            <person name="Babu N.S."/>
            <person name="Beckwith C.J."/>
            <person name="Beseler K.G."/>
            <person name="Brison A."/>
            <person name="Carone J.V."/>
            <person name="Caskin T.P."/>
            <person name="Diamond M."/>
            <person name="Durham M.E."/>
            <person name="Foxe J.M."/>
            <person name="Go M."/>
            <person name="Henderson B.A."/>
            <person name="Jones I.B."/>
            <person name="McGettigan J.A."/>
            <person name="Micheletti S.J."/>
            <person name="Nasrallah M.E."/>
            <person name="Ortiz D."/>
            <person name="Piller C.R."/>
            <person name="Privatt S.R."/>
            <person name="Schneider S.L."/>
            <person name="Sharp S."/>
            <person name="Smith T.C."/>
            <person name="Stanton J.D."/>
            <person name="Ullery H.E."/>
            <person name="Wilson R.J."/>
            <person name="Serrano M.G."/>
            <person name="Buck G."/>
            <person name="Lee V."/>
            <person name="Wang Y."/>
            <person name="Carvalho R."/>
            <person name="Voegtly L."/>
            <person name="Shi R."/>
            <person name="Duckworth R."/>
            <person name="Johnson A."/>
            <person name="Loviza R."/>
            <person name="Walstead R."/>
            <person name="Shah Z."/>
            <person name="Kiflezghi M."/>
            <person name="Wade K."/>
            <person name="Ball S.L."/>
            <person name="Bradley K.W."/>
            <person name="Asai D.J."/>
            <person name="Bowman C.A."/>
            <person name="Russell D.A."/>
            <person name="Pope W.H."/>
            <person name="Jacobs-Sera D."/>
            <person name="Hendrix R.W."/>
            <person name="Hatfull G.F."/>
        </authorList>
    </citation>
    <scope>NUCLEOTIDE SEQUENCE [LARGE SCALE GENOMIC DNA]</scope>
    <source>
        <strain evidence="2 3">DSM 27648</strain>
    </source>
</reference>
<feature type="compositionally biased region" description="Basic and acidic residues" evidence="1">
    <location>
        <begin position="14"/>
        <end position="29"/>
    </location>
</feature>
<accession>A0A0K1Q794</accession>
<dbReference type="KEGG" id="llu:AKJ09_08271"/>
<feature type="compositionally biased region" description="Polar residues" evidence="1">
    <location>
        <begin position="1"/>
        <end position="11"/>
    </location>
</feature>
<dbReference type="Proteomes" id="UP000064967">
    <property type="component" value="Chromosome"/>
</dbReference>
<dbReference type="AlphaFoldDB" id="A0A0K1Q794"/>
<sequence length="71" mass="8019">MNHHLSCSSAHRSAHAETRRPRSFQDRCQRRSPVFRRPLASRSSSIARSASSRRAGRSILVHPFGVFSETS</sequence>
<feature type="region of interest" description="Disordered" evidence="1">
    <location>
        <begin position="1"/>
        <end position="54"/>
    </location>
</feature>
<evidence type="ECO:0000313" key="3">
    <source>
        <dbReference type="Proteomes" id="UP000064967"/>
    </source>
</evidence>
<evidence type="ECO:0000313" key="2">
    <source>
        <dbReference type="EMBL" id="AKV01608.1"/>
    </source>
</evidence>
<organism evidence="2 3">
    <name type="scientific">Labilithrix luteola</name>
    <dbReference type="NCBI Taxonomy" id="1391654"/>
    <lineage>
        <taxon>Bacteria</taxon>
        <taxon>Pseudomonadati</taxon>
        <taxon>Myxococcota</taxon>
        <taxon>Polyangia</taxon>
        <taxon>Polyangiales</taxon>
        <taxon>Labilitrichaceae</taxon>
        <taxon>Labilithrix</taxon>
    </lineage>
</organism>
<feature type="compositionally biased region" description="Low complexity" evidence="1">
    <location>
        <begin position="36"/>
        <end position="53"/>
    </location>
</feature>